<evidence type="ECO:0000313" key="3">
    <source>
        <dbReference type="Proteomes" id="UP000245909"/>
    </source>
</evidence>
<evidence type="ECO:0000256" key="1">
    <source>
        <dbReference type="SAM" id="Phobius"/>
    </source>
</evidence>
<feature type="transmembrane region" description="Helical" evidence="1">
    <location>
        <begin position="30"/>
        <end position="49"/>
    </location>
</feature>
<keyword evidence="1" id="KW-0812">Transmembrane</keyword>
<dbReference type="EMBL" id="QENU01000003">
    <property type="protein sequence ID" value="PVX40558.1"/>
    <property type="molecule type" value="Genomic_DNA"/>
</dbReference>
<protein>
    <submittedName>
        <fullName evidence="2">Uncharacterized protein</fullName>
    </submittedName>
</protein>
<keyword evidence="1" id="KW-0472">Membrane</keyword>
<accession>A0A2U0TAF8</accession>
<comment type="caution">
    <text evidence="2">The sequence shown here is derived from an EMBL/GenBank/DDBJ whole genome shotgun (WGS) entry which is preliminary data.</text>
</comment>
<organism evidence="2 3">
    <name type="scientific">Alitibacter langaaensis DSM 22999</name>
    <dbReference type="NCBI Taxonomy" id="1122935"/>
    <lineage>
        <taxon>Bacteria</taxon>
        <taxon>Pseudomonadati</taxon>
        <taxon>Pseudomonadota</taxon>
        <taxon>Gammaproteobacteria</taxon>
        <taxon>Pasteurellales</taxon>
        <taxon>Pasteurellaceae</taxon>
        <taxon>Alitibacter</taxon>
    </lineage>
</organism>
<dbReference type="Proteomes" id="UP000245909">
    <property type="component" value="Unassembled WGS sequence"/>
</dbReference>
<gene>
    <name evidence="2" type="ORF">C8D76_103131</name>
</gene>
<dbReference type="AlphaFoldDB" id="A0A2U0TAF8"/>
<sequence length="50" mass="5916">MLLYLLCSLGWVFGYWVVNKHQQNNLNAFEVIMLLVVWCVGIISFWQVVK</sequence>
<name>A0A2U0TAF8_9PAST</name>
<reference evidence="2 3" key="1">
    <citation type="submission" date="2018-05" db="EMBL/GenBank/DDBJ databases">
        <title>Genomic Encyclopedia of Type Strains, Phase IV (KMG-IV): sequencing the most valuable type-strain genomes for metagenomic binning, comparative biology and taxonomic classification.</title>
        <authorList>
            <person name="Goeker M."/>
        </authorList>
    </citation>
    <scope>NUCLEOTIDE SEQUENCE [LARGE SCALE GENOMIC DNA]</scope>
    <source>
        <strain evidence="2 3">DSM 22999</strain>
    </source>
</reference>
<dbReference type="RefSeq" id="WP_165814339.1">
    <property type="nucleotide sequence ID" value="NZ_QENU01000003.1"/>
</dbReference>
<evidence type="ECO:0000313" key="2">
    <source>
        <dbReference type="EMBL" id="PVX40558.1"/>
    </source>
</evidence>
<keyword evidence="3" id="KW-1185">Reference proteome</keyword>
<keyword evidence="1" id="KW-1133">Transmembrane helix</keyword>
<proteinExistence type="predicted"/>